<evidence type="ECO:0000313" key="3">
    <source>
        <dbReference type="Proteomes" id="UP000217199"/>
    </source>
</evidence>
<dbReference type="STRING" id="2282107.A0A286UWC1"/>
<dbReference type="OrthoDB" id="10261753at2759"/>
<dbReference type="GO" id="GO:0005829">
    <property type="term" value="C:cytosol"/>
    <property type="evidence" value="ECO:0007669"/>
    <property type="project" value="TreeGrafter"/>
</dbReference>
<dbReference type="Pfam" id="PF04177">
    <property type="entry name" value="TAP42"/>
    <property type="match status" value="1"/>
</dbReference>
<keyword evidence="3" id="KW-1185">Reference proteome</keyword>
<dbReference type="AlphaFoldDB" id="A0A286UWC1"/>
<dbReference type="InterPro" id="IPR007304">
    <property type="entry name" value="TAP46-like"/>
</dbReference>
<dbReference type="EMBL" id="NBII01000001">
    <property type="protein sequence ID" value="PAV23868.1"/>
    <property type="molecule type" value="Genomic_DNA"/>
</dbReference>
<dbReference type="Gene3D" id="1.25.40.540">
    <property type="entry name" value="TAP42-like family"/>
    <property type="match status" value="1"/>
</dbReference>
<dbReference type="GO" id="GO:0035303">
    <property type="term" value="P:regulation of dephosphorylation"/>
    <property type="evidence" value="ECO:0007669"/>
    <property type="project" value="TreeGrafter"/>
</dbReference>
<dbReference type="PANTHER" id="PTHR10933:SF9">
    <property type="entry name" value="IMMUNOGLOBULIN-BINDING PROTEIN 1"/>
    <property type="match status" value="1"/>
</dbReference>
<gene>
    <name evidence="2" type="ORF">PNOK_0093600</name>
</gene>
<organism evidence="2 3">
    <name type="scientific">Pyrrhoderma noxium</name>
    <dbReference type="NCBI Taxonomy" id="2282107"/>
    <lineage>
        <taxon>Eukaryota</taxon>
        <taxon>Fungi</taxon>
        <taxon>Dikarya</taxon>
        <taxon>Basidiomycota</taxon>
        <taxon>Agaricomycotina</taxon>
        <taxon>Agaricomycetes</taxon>
        <taxon>Hymenochaetales</taxon>
        <taxon>Hymenochaetaceae</taxon>
        <taxon>Pyrrhoderma</taxon>
    </lineage>
</organism>
<proteinExistence type="predicted"/>
<name>A0A286UWC1_9AGAM</name>
<reference evidence="2 3" key="1">
    <citation type="journal article" date="2017" name="Mol. Ecol.">
        <title>Comparative and population genomic landscape of Phellinus noxius: A hypervariable fungus causing root rot in trees.</title>
        <authorList>
            <person name="Chung C.L."/>
            <person name="Lee T.J."/>
            <person name="Akiba M."/>
            <person name="Lee H.H."/>
            <person name="Kuo T.H."/>
            <person name="Liu D."/>
            <person name="Ke H.M."/>
            <person name="Yokoi T."/>
            <person name="Roa M.B."/>
            <person name="Lu M.J."/>
            <person name="Chang Y.Y."/>
            <person name="Ann P.J."/>
            <person name="Tsai J.N."/>
            <person name="Chen C.Y."/>
            <person name="Tzean S.S."/>
            <person name="Ota Y."/>
            <person name="Hattori T."/>
            <person name="Sahashi N."/>
            <person name="Liou R.F."/>
            <person name="Kikuchi T."/>
            <person name="Tsai I.J."/>
        </authorList>
    </citation>
    <scope>NUCLEOTIDE SEQUENCE [LARGE SCALE GENOMIC DNA]</scope>
    <source>
        <strain evidence="2 3">FFPRI411160</strain>
    </source>
</reference>
<protein>
    <submittedName>
        <fullName evidence="2">Serine threonine phosphatase pp2a-associated</fullName>
    </submittedName>
</protein>
<dbReference type="InParanoid" id="A0A286UWC1"/>
<dbReference type="FunCoup" id="A0A286UWC1">
    <property type="interactions" value="374"/>
</dbReference>
<dbReference type="GO" id="GO:0051721">
    <property type="term" value="F:protein phosphatase 2A binding"/>
    <property type="evidence" value="ECO:0007669"/>
    <property type="project" value="TreeGrafter"/>
</dbReference>
<sequence>MSEEEASISLIALYSRALKAASNASSLPTIEDDTQAVVNSALKDLNLLSARVQSLNLFSPNEALDELSTRNLLYITLPFILAEVELHARSTKRDERLERLRRAYTQLRTFIGLLEAYKVIPEEEKKLFQQKSSSVIDPATRREIKISQFKKEKEIKNRISAIRQRNGKPEIDMSNNYDLVESLLPVGSNEEDGDEDAPRETTLLLLRLQWAQACTHLESIGQELELLANAPPEEPADEDARKKDGEDSSWRLDAPTPNQQGPLLDASGRPLRPFTILPSGAAERARLQGQVFRPDHRLPTMSIDEYLEEERRRGNIISGGGPQSAAAPTRKEQLAVDSEMDGTLEGEEKAEKKRAEDEKWAQFTDANPRGAGNTMNRG</sequence>
<feature type="region of interest" description="Disordered" evidence="1">
    <location>
        <begin position="232"/>
        <end position="275"/>
    </location>
</feature>
<dbReference type="InterPro" id="IPR038511">
    <property type="entry name" value="TAP42/TAP46-like_sf"/>
</dbReference>
<evidence type="ECO:0000313" key="2">
    <source>
        <dbReference type="EMBL" id="PAV23868.1"/>
    </source>
</evidence>
<comment type="caution">
    <text evidence="2">The sequence shown here is derived from an EMBL/GenBank/DDBJ whole genome shotgun (WGS) entry which is preliminary data.</text>
</comment>
<dbReference type="Proteomes" id="UP000217199">
    <property type="component" value="Unassembled WGS sequence"/>
</dbReference>
<accession>A0A286UWC1</accession>
<feature type="region of interest" description="Disordered" evidence="1">
    <location>
        <begin position="313"/>
        <end position="378"/>
    </location>
</feature>
<feature type="compositionally biased region" description="Basic and acidic residues" evidence="1">
    <location>
        <begin position="346"/>
        <end position="360"/>
    </location>
</feature>
<dbReference type="PANTHER" id="PTHR10933">
    <property type="entry name" value="IMMUNOGLOBULIN-BINDING PROTEIN 1"/>
    <property type="match status" value="1"/>
</dbReference>
<feature type="compositionally biased region" description="Basic and acidic residues" evidence="1">
    <location>
        <begin position="238"/>
        <end position="250"/>
    </location>
</feature>
<dbReference type="GO" id="GO:0009966">
    <property type="term" value="P:regulation of signal transduction"/>
    <property type="evidence" value="ECO:0007669"/>
    <property type="project" value="InterPro"/>
</dbReference>
<evidence type="ECO:0000256" key="1">
    <source>
        <dbReference type="SAM" id="MobiDB-lite"/>
    </source>
</evidence>